<evidence type="ECO:0000313" key="7">
    <source>
        <dbReference type="Proteomes" id="UP000030652"/>
    </source>
</evidence>
<dbReference type="eggNOG" id="COG4105">
    <property type="taxonomic scope" value="Bacteria"/>
</dbReference>
<dbReference type="InterPro" id="IPR011990">
    <property type="entry name" value="TPR-like_helical_dom_sf"/>
</dbReference>
<proteinExistence type="predicted"/>
<feature type="domain" description="Outer membrane lipoprotein BamD-like" evidence="5">
    <location>
        <begin position="134"/>
        <end position="290"/>
    </location>
</feature>
<dbReference type="Proteomes" id="UP000030652">
    <property type="component" value="Unassembled WGS sequence"/>
</dbReference>
<name>A0A0B0EMD6_9BACT</name>
<dbReference type="NCBIfam" id="TIGR03302">
    <property type="entry name" value="OM_YfiO"/>
    <property type="match status" value="1"/>
</dbReference>
<evidence type="ECO:0000256" key="4">
    <source>
        <dbReference type="PROSITE-ProRule" id="PRU00339"/>
    </source>
</evidence>
<feature type="repeat" description="TPR" evidence="4">
    <location>
        <begin position="82"/>
        <end position="115"/>
    </location>
</feature>
<organism evidence="6 7">
    <name type="scientific">Candidatus Scalindua brodae</name>
    <dbReference type="NCBI Taxonomy" id="237368"/>
    <lineage>
        <taxon>Bacteria</taxon>
        <taxon>Pseudomonadati</taxon>
        <taxon>Planctomycetota</taxon>
        <taxon>Candidatus Brocadiia</taxon>
        <taxon>Candidatus Brocadiales</taxon>
        <taxon>Candidatus Scalinduaceae</taxon>
        <taxon>Candidatus Scalindua</taxon>
    </lineage>
</organism>
<keyword evidence="3" id="KW-0998">Cell outer membrane</keyword>
<dbReference type="Pfam" id="PF13525">
    <property type="entry name" value="YfiO"/>
    <property type="match status" value="1"/>
</dbReference>
<comment type="caution">
    <text evidence="6">The sequence shown here is derived from an EMBL/GenBank/DDBJ whole genome shotgun (WGS) entry which is preliminary data.</text>
</comment>
<dbReference type="AlphaFoldDB" id="A0A0B0EMD6"/>
<keyword evidence="4" id="KW-0802">TPR repeat</keyword>
<keyword evidence="1" id="KW-0732">Signal</keyword>
<dbReference type="SUPFAM" id="SSF48452">
    <property type="entry name" value="TPR-like"/>
    <property type="match status" value="1"/>
</dbReference>
<evidence type="ECO:0000313" key="6">
    <source>
        <dbReference type="EMBL" id="KHE92288.1"/>
    </source>
</evidence>
<protein>
    <recommendedName>
        <fullName evidence="5">Outer membrane lipoprotein BamD-like domain-containing protein</fullName>
    </recommendedName>
</protein>
<dbReference type="InterPro" id="IPR017689">
    <property type="entry name" value="BamD"/>
</dbReference>
<keyword evidence="2" id="KW-0472">Membrane</keyword>
<evidence type="ECO:0000259" key="5">
    <source>
        <dbReference type="Pfam" id="PF13525"/>
    </source>
</evidence>
<evidence type="ECO:0000256" key="1">
    <source>
        <dbReference type="ARBA" id="ARBA00022729"/>
    </source>
</evidence>
<dbReference type="Gene3D" id="1.25.40.10">
    <property type="entry name" value="Tetratricopeptide repeat domain"/>
    <property type="match status" value="2"/>
</dbReference>
<gene>
    <name evidence="6" type="ORF">SCABRO_01972</name>
</gene>
<sequence length="307" mass="35612">MKKQLFVFYILLVFFFVDTKASFAGWVWTGETNWVDPDQLTRETSGQRYKYAVSLMIEREYISAIGIFKGIIKDNPGTELAEESQLNIAKTYFLIGDYKSSFKAYEQLIDKDPTTRRLSEILDKQFKVGVSQMERDENGAIKVFERIIERNPLGFIAADAQVKIAECYYQLRQFDLAQDSFMTVMENYPNSEWVPYAQFRIPYCKLSNIRVQERNYDLLTKSRDGFEIYLANNPQGALVGAANEIISEIDIKLAEREYETGVFYLRQKRPDAGLIYFESVTKNYSNTVWAAMAEEKIKMLKKVGAIR</sequence>
<dbReference type="PROSITE" id="PS50005">
    <property type="entry name" value="TPR"/>
    <property type="match status" value="2"/>
</dbReference>
<evidence type="ECO:0000256" key="3">
    <source>
        <dbReference type="ARBA" id="ARBA00023237"/>
    </source>
</evidence>
<dbReference type="InterPro" id="IPR039565">
    <property type="entry name" value="BamD-like"/>
</dbReference>
<evidence type="ECO:0000256" key="2">
    <source>
        <dbReference type="ARBA" id="ARBA00023136"/>
    </source>
</evidence>
<dbReference type="Pfam" id="PF13174">
    <property type="entry name" value="TPR_6"/>
    <property type="match status" value="1"/>
</dbReference>
<dbReference type="SMART" id="SM00028">
    <property type="entry name" value="TPR"/>
    <property type="match status" value="3"/>
</dbReference>
<reference evidence="6 7" key="1">
    <citation type="submission" date="2014-10" db="EMBL/GenBank/DDBJ databases">
        <title>Draft genome of anammox bacterium scalindua brodae, obtained using differential coverage binning of sequence data from two enrichment reactors.</title>
        <authorList>
            <person name="Speth D.R."/>
            <person name="Russ L."/>
            <person name="Kartal B."/>
            <person name="Op den Camp H.J."/>
            <person name="Dutilh B.E."/>
            <person name="Jetten M.S."/>
        </authorList>
    </citation>
    <scope>NUCLEOTIDE SEQUENCE [LARGE SCALE GENOMIC DNA]</scope>
    <source>
        <strain evidence="6">RU1</strain>
    </source>
</reference>
<dbReference type="EMBL" id="JRYO01000139">
    <property type="protein sequence ID" value="KHE92288.1"/>
    <property type="molecule type" value="Genomic_DNA"/>
</dbReference>
<accession>A0A0B0EMD6</accession>
<feature type="repeat" description="TPR" evidence="4">
    <location>
        <begin position="158"/>
        <end position="191"/>
    </location>
</feature>
<dbReference type="InterPro" id="IPR019734">
    <property type="entry name" value="TPR_rpt"/>
</dbReference>